<comment type="caution">
    <text evidence="2">The sequence shown here is derived from an EMBL/GenBank/DDBJ whole genome shotgun (WGS) entry which is preliminary data.</text>
</comment>
<dbReference type="EMBL" id="VSSQ01007793">
    <property type="protein sequence ID" value="MPM36992.1"/>
    <property type="molecule type" value="Genomic_DNA"/>
</dbReference>
<evidence type="ECO:0000256" key="1">
    <source>
        <dbReference type="SAM" id="MobiDB-lite"/>
    </source>
</evidence>
<name>A0A644Z870_9ZZZZ</name>
<organism evidence="2">
    <name type="scientific">bioreactor metagenome</name>
    <dbReference type="NCBI Taxonomy" id="1076179"/>
    <lineage>
        <taxon>unclassified sequences</taxon>
        <taxon>metagenomes</taxon>
        <taxon>ecological metagenomes</taxon>
    </lineage>
</organism>
<gene>
    <name evidence="2" type="ORF">SDC9_83596</name>
</gene>
<feature type="compositionally biased region" description="Low complexity" evidence="1">
    <location>
        <begin position="88"/>
        <end position="99"/>
    </location>
</feature>
<accession>A0A644Z870</accession>
<proteinExistence type="predicted"/>
<dbReference type="AlphaFoldDB" id="A0A644Z870"/>
<feature type="region of interest" description="Disordered" evidence="1">
    <location>
        <begin position="1"/>
        <end position="101"/>
    </location>
</feature>
<sequence>MEKRDALGGGGDGPAERADSRNHPPHHRPGVPGLFRRGRGPAGAGGVQAKPLRRAGDGRGGIAAVTGGPPAENSSGVRGFAVDGFGQSGPAQSGGPQAGRNSAFAACHKLDAERGREFHAGRGGAGAGVHPLSHTGGDGRIFGRGAGRGFACSPAGPHLRGHGRQSPAAGGCC</sequence>
<reference evidence="2" key="1">
    <citation type="submission" date="2019-08" db="EMBL/GenBank/DDBJ databases">
        <authorList>
            <person name="Kucharzyk K."/>
            <person name="Murdoch R.W."/>
            <person name="Higgins S."/>
            <person name="Loffler F."/>
        </authorList>
    </citation>
    <scope>NUCLEOTIDE SEQUENCE</scope>
</reference>
<protein>
    <submittedName>
        <fullName evidence="2">Uncharacterized protein</fullName>
    </submittedName>
</protein>
<evidence type="ECO:0000313" key="2">
    <source>
        <dbReference type="EMBL" id="MPM36992.1"/>
    </source>
</evidence>